<dbReference type="InterPro" id="IPR003141">
    <property type="entry name" value="Pol/His_phosphatase_N"/>
</dbReference>
<name>A0A1G2LE77_9BACT</name>
<dbReference type="PANTHER" id="PTHR42924:SF3">
    <property type="entry name" value="POLYMERASE_HISTIDINOL PHOSPHATASE N-TERMINAL DOMAIN-CONTAINING PROTEIN"/>
    <property type="match status" value="1"/>
</dbReference>
<dbReference type="CDD" id="cd07438">
    <property type="entry name" value="PHP_HisPPase_AMP"/>
    <property type="match status" value="1"/>
</dbReference>
<proteinExistence type="predicted"/>
<evidence type="ECO:0000313" key="3">
    <source>
        <dbReference type="Proteomes" id="UP000176705"/>
    </source>
</evidence>
<evidence type="ECO:0000259" key="1">
    <source>
        <dbReference type="SMART" id="SM00481"/>
    </source>
</evidence>
<feature type="domain" description="Polymerase/histidinol phosphatase N-terminal" evidence="1">
    <location>
        <begin position="7"/>
        <end position="72"/>
    </location>
</feature>
<dbReference type="Proteomes" id="UP000176705">
    <property type="component" value="Unassembled WGS sequence"/>
</dbReference>
<dbReference type="PANTHER" id="PTHR42924">
    <property type="entry name" value="EXONUCLEASE"/>
    <property type="match status" value="1"/>
</dbReference>
<dbReference type="GO" id="GO:0004534">
    <property type="term" value="F:5'-3' RNA exonuclease activity"/>
    <property type="evidence" value="ECO:0007669"/>
    <property type="project" value="TreeGrafter"/>
</dbReference>
<dbReference type="InterPro" id="IPR016195">
    <property type="entry name" value="Pol/histidinol_Pase-like"/>
</dbReference>
<organism evidence="2 3">
    <name type="scientific">Candidatus Sungbacteria bacterium RIFCSPLOWO2_01_FULL_59_16</name>
    <dbReference type="NCBI Taxonomy" id="1802280"/>
    <lineage>
        <taxon>Bacteria</taxon>
        <taxon>Candidatus Sungiibacteriota</taxon>
    </lineage>
</organism>
<dbReference type="InterPro" id="IPR004013">
    <property type="entry name" value="PHP_dom"/>
</dbReference>
<comment type="caution">
    <text evidence="2">The sequence shown here is derived from an EMBL/GenBank/DDBJ whole genome shotgun (WGS) entry which is preliminary data.</text>
</comment>
<dbReference type="InterPro" id="IPR052018">
    <property type="entry name" value="PHP_domain"/>
</dbReference>
<sequence>MSDMNPFDLQIQTTASDGAHTPSECVAMAKENGVTATAITDHDTVAGVAEAVAAGIELGVRVIPGIEISIQEHGMHLLGLGIDVQHPSLLDAMRQAAENRLAATKQMTENFRQGGFAVEWEDVLREARASAVITRPHIVSAIMKRPENREKLEGIRTKQEFFERYFTDESPYYVRASTLTPTAAIEIVHGAGGVAVWSHPPIPDFAGNCPALGEFLVELISHGLDGIELFSPSHAEADVACLEALAARHGLLTTGGSDFHERHDRTHEPWPRSASTIGDFPTYGRPLAGMLEALDRAIERRRILASRG</sequence>
<dbReference type="AlphaFoldDB" id="A0A1G2LE77"/>
<dbReference type="SMART" id="SM00481">
    <property type="entry name" value="POLIIIAc"/>
    <property type="match status" value="1"/>
</dbReference>
<dbReference type="GO" id="GO:0035312">
    <property type="term" value="F:5'-3' DNA exonuclease activity"/>
    <property type="evidence" value="ECO:0007669"/>
    <property type="project" value="TreeGrafter"/>
</dbReference>
<accession>A0A1G2LE77</accession>
<dbReference type="Gene3D" id="3.20.20.140">
    <property type="entry name" value="Metal-dependent hydrolases"/>
    <property type="match status" value="1"/>
</dbReference>
<gene>
    <name evidence="2" type="ORF">A3B37_01145</name>
</gene>
<protein>
    <recommendedName>
        <fullName evidence="1">Polymerase/histidinol phosphatase N-terminal domain-containing protein</fullName>
    </recommendedName>
</protein>
<dbReference type="Gene3D" id="1.10.150.650">
    <property type="match status" value="1"/>
</dbReference>
<evidence type="ECO:0000313" key="2">
    <source>
        <dbReference type="EMBL" id="OHA09131.1"/>
    </source>
</evidence>
<dbReference type="SUPFAM" id="SSF89550">
    <property type="entry name" value="PHP domain-like"/>
    <property type="match status" value="1"/>
</dbReference>
<dbReference type="EMBL" id="MHQS01000006">
    <property type="protein sequence ID" value="OHA09131.1"/>
    <property type="molecule type" value="Genomic_DNA"/>
</dbReference>
<dbReference type="Pfam" id="PF02811">
    <property type="entry name" value="PHP"/>
    <property type="match status" value="1"/>
</dbReference>
<reference evidence="2 3" key="1">
    <citation type="journal article" date="2016" name="Nat. Commun.">
        <title>Thousands of microbial genomes shed light on interconnected biogeochemical processes in an aquifer system.</title>
        <authorList>
            <person name="Anantharaman K."/>
            <person name="Brown C.T."/>
            <person name="Hug L.A."/>
            <person name="Sharon I."/>
            <person name="Castelle C.J."/>
            <person name="Probst A.J."/>
            <person name="Thomas B.C."/>
            <person name="Singh A."/>
            <person name="Wilkins M.J."/>
            <person name="Karaoz U."/>
            <person name="Brodie E.L."/>
            <person name="Williams K.H."/>
            <person name="Hubbard S.S."/>
            <person name="Banfield J.F."/>
        </authorList>
    </citation>
    <scope>NUCLEOTIDE SEQUENCE [LARGE SCALE GENOMIC DNA]</scope>
</reference>
<dbReference type="STRING" id="1802280.A3B37_01145"/>